<accession>A0A0R1NT46</accession>
<organism evidence="2 3">
    <name type="scientific">Lentilactobacillus kisonensis DSM 19906 = JCM 15041</name>
    <dbReference type="NCBI Taxonomy" id="1423766"/>
    <lineage>
        <taxon>Bacteria</taxon>
        <taxon>Bacillati</taxon>
        <taxon>Bacillota</taxon>
        <taxon>Bacilli</taxon>
        <taxon>Lactobacillales</taxon>
        <taxon>Lactobacillaceae</taxon>
        <taxon>Lentilactobacillus</taxon>
    </lineage>
</organism>
<protein>
    <recommendedName>
        <fullName evidence="4">DUF308 domain-containing protein</fullName>
    </recommendedName>
</protein>
<evidence type="ECO:0008006" key="4">
    <source>
        <dbReference type="Google" id="ProtNLM"/>
    </source>
</evidence>
<proteinExistence type="predicted"/>
<sequence>MGESHLLYLSVFLCVVGVIMILLGIFSFRTATYKNESRGLIIGLMAAAVIMIGIGGAIMPGAIRDQHQSKETPPTQQRKQMSSMTSHNNNLVFDAGQRKQAAARRQLNEANVEKTLVSSYRKLGKISFNVKTRVYTLTITNSNFNKAMTYLKANPSQSKTVRWPASVKGFTKTSLVIKKTAGSGYKFRVVAPIPSKQTLLTVEDGKVLENFVKE</sequence>
<name>A0A0R1NT46_9LACO</name>
<reference evidence="2 3" key="1">
    <citation type="journal article" date="2015" name="Genome Announc.">
        <title>Expanding the biotechnology potential of lactobacilli through comparative genomics of 213 strains and associated genera.</title>
        <authorList>
            <person name="Sun Z."/>
            <person name="Harris H.M."/>
            <person name="McCann A."/>
            <person name="Guo C."/>
            <person name="Argimon S."/>
            <person name="Zhang W."/>
            <person name="Yang X."/>
            <person name="Jeffery I.B."/>
            <person name="Cooney J.C."/>
            <person name="Kagawa T.F."/>
            <person name="Liu W."/>
            <person name="Song Y."/>
            <person name="Salvetti E."/>
            <person name="Wrobel A."/>
            <person name="Rasinkangas P."/>
            <person name="Parkhill J."/>
            <person name="Rea M.C."/>
            <person name="O'Sullivan O."/>
            <person name="Ritari J."/>
            <person name="Douillard F.P."/>
            <person name="Paul Ross R."/>
            <person name="Yang R."/>
            <person name="Briner A.E."/>
            <person name="Felis G.E."/>
            <person name="de Vos W.M."/>
            <person name="Barrangou R."/>
            <person name="Klaenhammer T.R."/>
            <person name="Caufield P.W."/>
            <person name="Cui Y."/>
            <person name="Zhang H."/>
            <person name="O'Toole P.W."/>
        </authorList>
    </citation>
    <scope>NUCLEOTIDE SEQUENCE [LARGE SCALE GENOMIC DNA]</scope>
    <source>
        <strain evidence="2 3">DSM 19906</strain>
    </source>
</reference>
<evidence type="ECO:0000313" key="3">
    <source>
        <dbReference type="Proteomes" id="UP000051439"/>
    </source>
</evidence>
<feature type="transmembrane region" description="Helical" evidence="1">
    <location>
        <begin position="6"/>
        <end position="28"/>
    </location>
</feature>
<comment type="caution">
    <text evidence="2">The sequence shown here is derived from an EMBL/GenBank/DDBJ whole genome shotgun (WGS) entry which is preliminary data.</text>
</comment>
<evidence type="ECO:0000256" key="1">
    <source>
        <dbReference type="SAM" id="Phobius"/>
    </source>
</evidence>
<evidence type="ECO:0000313" key="2">
    <source>
        <dbReference type="EMBL" id="KRL20837.1"/>
    </source>
</evidence>
<dbReference type="AlphaFoldDB" id="A0A0R1NT46"/>
<dbReference type="PATRIC" id="fig|1423766.4.peg.1279"/>
<dbReference type="Proteomes" id="UP000051439">
    <property type="component" value="Unassembled WGS sequence"/>
</dbReference>
<gene>
    <name evidence="2" type="ORF">FC98_GL001242</name>
</gene>
<dbReference type="RefSeq" id="WP_008857355.1">
    <property type="nucleotide sequence ID" value="NZ_AZEB01000020.1"/>
</dbReference>
<keyword evidence="1" id="KW-1133">Transmembrane helix</keyword>
<keyword evidence="1" id="KW-0812">Transmembrane</keyword>
<feature type="transmembrane region" description="Helical" evidence="1">
    <location>
        <begin position="40"/>
        <end position="63"/>
    </location>
</feature>
<dbReference type="EMBL" id="AZEB01000020">
    <property type="protein sequence ID" value="KRL20837.1"/>
    <property type="molecule type" value="Genomic_DNA"/>
</dbReference>
<keyword evidence="3" id="KW-1185">Reference proteome</keyword>
<keyword evidence="1" id="KW-0472">Membrane</keyword>